<dbReference type="Gene3D" id="3.40.50.80">
    <property type="entry name" value="Nucleotide-binding domain of ferredoxin-NADP reductase (FNR) module"/>
    <property type="match status" value="1"/>
</dbReference>
<accession>A0ABN2RLX3</accession>
<gene>
    <name evidence="3" type="ORF">GCM10009817_09270</name>
</gene>
<dbReference type="InterPro" id="IPR005302">
    <property type="entry name" value="MoCF_Sase_C"/>
</dbReference>
<organism evidence="3 4">
    <name type="scientific">Terrabacter lapilli</name>
    <dbReference type="NCBI Taxonomy" id="436231"/>
    <lineage>
        <taxon>Bacteria</taxon>
        <taxon>Bacillati</taxon>
        <taxon>Actinomycetota</taxon>
        <taxon>Actinomycetes</taxon>
        <taxon>Micrococcales</taxon>
        <taxon>Intrasporangiaceae</taxon>
        <taxon>Terrabacter</taxon>
    </lineage>
</organism>
<dbReference type="InterPro" id="IPR039261">
    <property type="entry name" value="FNR_nucleotide-bd"/>
</dbReference>
<dbReference type="Pfam" id="PF03473">
    <property type="entry name" value="MOSC"/>
    <property type="match status" value="1"/>
</dbReference>
<dbReference type="Gene3D" id="2.40.30.10">
    <property type="entry name" value="Translation factors"/>
    <property type="match status" value="1"/>
</dbReference>
<dbReference type="InterPro" id="IPR036010">
    <property type="entry name" value="2Fe-2S_ferredoxin-like_sf"/>
</dbReference>
<dbReference type="InterPro" id="IPR012675">
    <property type="entry name" value="Beta-grasp_dom_sf"/>
</dbReference>
<dbReference type="CDD" id="cd06184">
    <property type="entry name" value="flavohem_like_fad_nad_binding"/>
    <property type="match status" value="1"/>
</dbReference>
<dbReference type="Pfam" id="PF03475">
    <property type="entry name" value="YiiM_3-alpha"/>
    <property type="match status" value="1"/>
</dbReference>
<dbReference type="Pfam" id="PF00111">
    <property type="entry name" value="Fer2"/>
    <property type="match status" value="1"/>
</dbReference>
<dbReference type="SUPFAM" id="SSF54292">
    <property type="entry name" value="2Fe-2S ferredoxin-like"/>
    <property type="match status" value="1"/>
</dbReference>
<keyword evidence="4" id="KW-1185">Reference proteome</keyword>
<dbReference type="InterPro" id="IPR017927">
    <property type="entry name" value="FAD-bd_FR_type"/>
</dbReference>
<dbReference type="InterPro" id="IPR052353">
    <property type="entry name" value="Benzoxazolinone_Detox_Enz"/>
</dbReference>
<sequence>MASLVSVNVGLPKRVDWSGRTVLTGVWKRPVEGRRLVRRLNIDGDGQGDLAGHGGEQRAVLVYQTASYRHWEEHFDIDRLPAAAFGENFTVEGLADDEVCIGDRFAIGEAQFEVTQPRVTCFRVGMRLGQPQLPALLVAHRRPGFYMRVLTEGYVEAGNPITLLERGPHALSVATVDALLYLPDPDYNLVEQAAQIAALSPGWKGSFREMLQAGSGTRSPGGVMVRAQPAWSGFRTLLVQDVVRESELVTSFYLGAADGTPLPRVRPGQYVTLRVAGAGEPAPIRSYSLSRVTSPITPRPGSRADGATYRISVKREGAGAVSSYLHEHLQRGGPVEVAAPRGEFVLDASTDPVLLISAGIGATPVLAMLHELAETHTRRDVWWVHATKSLDTLAFAHEVEQLLASMSSAHSTVYLSAGREPLPAGMEPGRLTAEVVTTMGLPTDASAYVCGPPAFMDDITAALVAAGVRASKIHTERFGSVASVNPGVVAAPTRPPHQPPGAPGDGPSVTFARTGLTVSWSDRFDAVLELAEACDVPTRWSCRSGVCHTCVTSVMAGEAAYTTEPLEVPGPEEVLICICRPTSDLVLDL</sequence>
<feature type="domain" description="MOSC" evidence="1">
    <location>
        <begin position="29"/>
        <end position="164"/>
    </location>
</feature>
<dbReference type="SUPFAM" id="SSF63380">
    <property type="entry name" value="Riboflavin synthase domain-like"/>
    <property type="match status" value="1"/>
</dbReference>
<evidence type="ECO:0000313" key="4">
    <source>
        <dbReference type="Proteomes" id="UP001500013"/>
    </source>
</evidence>
<dbReference type="Pfam" id="PF00175">
    <property type="entry name" value="NAD_binding_1"/>
    <property type="match status" value="1"/>
</dbReference>
<dbReference type="InterPro" id="IPR001433">
    <property type="entry name" value="OxRdtase_FAD/NAD-bd"/>
</dbReference>
<dbReference type="PROSITE" id="PS51340">
    <property type="entry name" value="MOSC"/>
    <property type="match status" value="1"/>
</dbReference>
<dbReference type="Gene3D" id="2.40.33.20">
    <property type="entry name" value="PK beta-barrel domain-like"/>
    <property type="match status" value="1"/>
</dbReference>
<comment type="caution">
    <text evidence="3">The sequence shown here is derived from an EMBL/GenBank/DDBJ whole genome shotgun (WGS) entry which is preliminary data.</text>
</comment>
<protein>
    <submittedName>
        <fullName evidence="3">MOSC and FAD-binding oxidoreductase domain-containing protein</fullName>
    </submittedName>
</protein>
<dbReference type="EMBL" id="BAAAPU010000003">
    <property type="protein sequence ID" value="GAA1971439.1"/>
    <property type="molecule type" value="Genomic_DNA"/>
</dbReference>
<dbReference type="InterPro" id="IPR011037">
    <property type="entry name" value="Pyrv_Knase-like_insert_dom_sf"/>
</dbReference>
<dbReference type="PROSITE" id="PS51384">
    <property type="entry name" value="FAD_FR"/>
    <property type="match status" value="1"/>
</dbReference>
<dbReference type="Gene3D" id="3.10.20.30">
    <property type="match status" value="1"/>
</dbReference>
<evidence type="ECO:0000259" key="2">
    <source>
        <dbReference type="PROSITE" id="PS51384"/>
    </source>
</evidence>
<dbReference type="InterPro" id="IPR001041">
    <property type="entry name" value="2Fe-2S_ferredoxin-type"/>
</dbReference>
<dbReference type="InterPro" id="IPR017938">
    <property type="entry name" value="Riboflavin_synthase-like_b-brl"/>
</dbReference>
<dbReference type="PANTHER" id="PTHR30212:SF2">
    <property type="entry name" value="PROTEIN YIIM"/>
    <property type="match status" value="1"/>
</dbReference>
<evidence type="ECO:0000313" key="3">
    <source>
        <dbReference type="EMBL" id="GAA1971439.1"/>
    </source>
</evidence>
<dbReference type="CDD" id="cd00207">
    <property type="entry name" value="fer2"/>
    <property type="match status" value="1"/>
</dbReference>
<reference evidence="3 4" key="1">
    <citation type="journal article" date="2019" name="Int. J. Syst. Evol. Microbiol.">
        <title>The Global Catalogue of Microorganisms (GCM) 10K type strain sequencing project: providing services to taxonomists for standard genome sequencing and annotation.</title>
        <authorList>
            <consortium name="The Broad Institute Genomics Platform"/>
            <consortium name="The Broad Institute Genome Sequencing Center for Infectious Disease"/>
            <person name="Wu L."/>
            <person name="Ma J."/>
        </authorList>
    </citation>
    <scope>NUCLEOTIDE SEQUENCE [LARGE SCALE GENOMIC DNA]</scope>
    <source>
        <strain evidence="3 4">JCM 15628</strain>
    </source>
</reference>
<dbReference type="SUPFAM" id="SSF50800">
    <property type="entry name" value="PK beta-barrel domain-like"/>
    <property type="match status" value="1"/>
</dbReference>
<proteinExistence type="predicted"/>
<feature type="domain" description="FAD-binding FR-type" evidence="2">
    <location>
        <begin position="232"/>
        <end position="347"/>
    </location>
</feature>
<name>A0ABN2RLX3_9MICO</name>
<dbReference type="RefSeq" id="WP_344058870.1">
    <property type="nucleotide sequence ID" value="NZ_BAAAPU010000003.1"/>
</dbReference>
<dbReference type="InterPro" id="IPR005163">
    <property type="entry name" value="Tri_helical_YiiM-like"/>
</dbReference>
<dbReference type="PANTHER" id="PTHR30212">
    <property type="entry name" value="PROTEIN YIIM"/>
    <property type="match status" value="1"/>
</dbReference>
<dbReference type="Proteomes" id="UP001500013">
    <property type="component" value="Unassembled WGS sequence"/>
</dbReference>
<evidence type="ECO:0000259" key="1">
    <source>
        <dbReference type="PROSITE" id="PS51340"/>
    </source>
</evidence>
<dbReference type="SUPFAM" id="SSF52343">
    <property type="entry name" value="Ferredoxin reductase-like, C-terminal NADP-linked domain"/>
    <property type="match status" value="1"/>
</dbReference>